<accession>A0ABM1NDQ7</accession>
<keyword evidence="8 11" id="KW-0406">Ion transport</keyword>
<evidence type="ECO:0000256" key="10">
    <source>
        <dbReference type="ARBA" id="ARBA00023303"/>
    </source>
</evidence>
<dbReference type="InterPro" id="IPR018000">
    <property type="entry name" value="Neurotransmitter_ion_chnl_CS"/>
</dbReference>
<evidence type="ECO:0000256" key="11">
    <source>
        <dbReference type="RuleBase" id="RU000687"/>
    </source>
</evidence>
<feature type="transmembrane region" description="Helical" evidence="11">
    <location>
        <begin position="521"/>
        <end position="540"/>
    </location>
</feature>
<comment type="similarity">
    <text evidence="11">Belongs to the ligand-gated ion channel (TC 1.A.9) family.</text>
</comment>
<keyword evidence="4" id="KW-1003">Cell membrane</keyword>
<dbReference type="Proteomes" id="UP000695000">
    <property type="component" value="Unplaced"/>
</dbReference>
<name>A0ABM1NDQ7_NICVS</name>
<comment type="subcellular location">
    <subcellularLocation>
        <location evidence="2">Cell membrane</location>
    </subcellularLocation>
    <subcellularLocation>
        <location evidence="1">Membrane</location>
        <topology evidence="1">Multi-pass membrane protein</topology>
    </subcellularLocation>
</comment>
<keyword evidence="9 11" id="KW-0472">Membrane</keyword>
<feature type="domain" description="Neurotransmitter-gated ion-channel transmembrane" evidence="13">
    <location>
        <begin position="314"/>
        <end position="535"/>
    </location>
</feature>
<dbReference type="RefSeq" id="XP_017784957.1">
    <property type="nucleotide sequence ID" value="XM_017929468.1"/>
</dbReference>
<dbReference type="Gene3D" id="2.70.170.10">
    <property type="entry name" value="Neurotransmitter-gated ion-channel ligand-binding domain"/>
    <property type="match status" value="1"/>
</dbReference>
<keyword evidence="10 11" id="KW-0407">Ion channel</keyword>
<keyword evidence="7 11" id="KW-1133">Transmembrane helix</keyword>
<evidence type="ECO:0000256" key="7">
    <source>
        <dbReference type="ARBA" id="ARBA00022989"/>
    </source>
</evidence>
<keyword evidence="6 11" id="KW-0732">Signal</keyword>
<evidence type="ECO:0000259" key="12">
    <source>
        <dbReference type="Pfam" id="PF02931"/>
    </source>
</evidence>
<evidence type="ECO:0000256" key="6">
    <source>
        <dbReference type="ARBA" id="ARBA00022729"/>
    </source>
</evidence>
<keyword evidence="14" id="KW-1185">Reference proteome</keyword>
<dbReference type="Gene3D" id="1.20.58.390">
    <property type="entry name" value="Neurotransmitter-gated ion-channel transmembrane domain"/>
    <property type="match status" value="1"/>
</dbReference>
<dbReference type="SUPFAM" id="SSF90112">
    <property type="entry name" value="Neurotransmitter-gated ion-channel transmembrane pore"/>
    <property type="match status" value="1"/>
</dbReference>
<dbReference type="Pfam" id="PF02932">
    <property type="entry name" value="Neur_chan_memb"/>
    <property type="match status" value="1"/>
</dbReference>
<evidence type="ECO:0000256" key="9">
    <source>
        <dbReference type="ARBA" id="ARBA00023136"/>
    </source>
</evidence>
<evidence type="ECO:0000313" key="15">
    <source>
        <dbReference type="RefSeq" id="XP_017784957.1"/>
    </source>
</evidence>
<protein>
    <submittedName>
        <fullName evidence="15">Glycine receptor subunit alpha-1-like</fullName>
    </submittedName>
</protein>
<dbReference type="PRINTS" id="PR00253">
    <property type="entry name" value="GABAARECEPTR"/>
</dbReference>
<evidence type="ECO:0000259" key="13">
    <source>
        <dbReference type="Pfam" id="PF02932"/>
    </source>
</evidence>
<dbReference type="InterPro" id="IPR006201">
    <property type="entry name" value="Neur_channel"/>
</dbReference>
<dbReference type="CDD" id="cd19049">
    <property type="entry name" value="LGIC_TM_anion"/>
    <property type="match status" value="1"/>
</dbReference>
<dbReference type="InterPro" id="IPR036734">
    <property type="entry name" value="Neur_chan_lig-bd_sf"/>
</dbReference>
<evidence type="ECO:0000313" key="14">
    <source>
        <dbReference type="Proteomes" id="UP000695000"/>
    </source>
</evidence>
<dbReference type="InterPro" id="IPR006028">
    <property type="entry name" value="GABAA/Glycine_rcpt"/>
</dbReference>
<reference evidence="15" key="1">
    <citation type="submission" date="2025-08" db="UniProtKB">
        <authorList>
            <consortium name="RefSeq"/>
        </authorList>
    </citation>
    <scope>IDENTIFICATION</scope>
    <source>
        <tissue evidence="15">Whole Larva</tissue>
    </source>
</reference>
<feature type="transmembrane region" description="Helical" evidence="11">
    <location>
        <begin position="305"/>
        <end position="327"/>
    </location>
</feature>
<gene>
    <name evidence="15" type="primary">LOC108568404</name>
</gene>
<evidence type="ECO:0000256" key="4">
    <source>
        <dbReference type="ARBA" id="ARBA00022475"/>
    </source>
</evidence>
<evidence type="ECO:0000256" key="2">
    <source>
        <dbReference type="ARBA" id="ARBA00004236"/>
    </source>
</evidence>
<dbReference type="GeneID" id="108568404"/>
<feature type="chain" id="PRO_5044949350" evidence="11">
    <location>
        <begin position="23"/>
        <end position="541"/>
    </location>
</feature>
<evidence type="ECO:0000256" key="3">
    <source>
        <dbReference type="ARBA" id="ARBA00022448"/>
    </source>
</evidence>
<sequence length="541" mass="62311">MLSLLVSIEILVLCLCFANTLGQITGNDAEDDTTKTTKLLPLANEIKREENLRMTTTTKTTQSVTENHSFAPPAMEDVQACNWSMNPERLTQEQFTTQLTQACRYDKLIKPETNGPVNVTVQLDIRHIEAVDQLQFKMHMLVHYKYVDKRLHYEYISPNRGALIGGDKLREKIWIPHLVLSNERDTSIMGLEEKDMYVSISPDGSVVYTYRMTAMIYCWMDLKKFPFDDQICDVHLKSWTYNSEDLLLHWADQEPVIVAGQLHLTEFKLISNWTYSTLVQASQNRGAFAGEYSNLVFKFQIAREIGYYILDYFLPSIMLVCTSWVTFWLQADNAAPRVTLGTSTMLSFITLASGQSKNLPKVSYIKASEIWFLGCTFFIFASMAEFAFVNIIWRRKKKVELKKVNSKYILKSTLTPKLARRELQRSNSMNNLQKSHSCSSLDGVANKQRVQSEPNYNNYLTVHSFNSFEVPTITMQSEDDLIPPSKGSFTTIDMPSVLEPPSWTTMTPQEIAIWIDKRSRFVFPVAFIIFNVFYWSFVYLL</sequence>
<keyword evidence="5 11" id="KW-0812">Transmembrane</keyword>
<dbReference type="InterPro" id="IPR006029">
    <property type="entry name" value="Neurotrans-gated_channel_TM"/>
</dbReference>
<organism evidence="14 15">
    <name type="scientific">Nicrophorus vespilloides</name>
    <name type="common">Boreal carrion beetle</name>
    <dbReference type="NCBI Taxonomy" id="110193"/>
    <lineage>
        <taxon>Eukaryota</taxon>
        <taxon>Metazoa</taxon>
        <taxon>Ecdysozoa</taxon>
        <taxon>Arthropoda</taxon>
        <taxon>Hexapoda</taxon>
        <taxon>Insecta</taxon>
        <taxon>Pterygota</taxon>
        <taxon>Neoptera</taxon>
        <taxon>Endopterygota</taxon>
        <taxon>Coleoptera</taxon>
        <taxon>Polyphaga</taxon>
        <taxon>Staphyliniformia</taxon>
        <taxon>Silphidae</taxon>
        <taxon>Nicrophorinae</taxon>
        <taxon>Nicrophorus</taxon>
    </lineage>
</organism>
<dbReference type="InterPro" id="IPR006202">
    <property type="entry name" value="Neur_chan_lig-bd"/>
</dbReference>
<feature type="domain" description="Neurotransmitter-gated ion-channel ligand-binding" evidence="12">
    <location>
        <begin position="93"/>
        <end position="304"/>
    </location>
</feature>
<dbReference type="CDD" id="cd18987">
    <property type="entry name" value="LGIC_ECD_anion"/>
    <property type="match status" value="1"/>
</dbReference>
<dbReference type="Pfam" id="PF02931">
    <property type="entry name" value="Neur_chan_LBD"/>
    <property type="match status" value="1"/>
</dbReference>
<dbReference type="PRINTS" id="PR00252">
    <property type="entry name" value="NRIONCHANNEL"/>
</dbReference>
<evidence type="ECO:0000256" key="5">
    <source>
        <dbReference type="ARBA" id="ARBA00022692"/>
    </source>
</evidence>
<evidence type="ECO:0000256" key="1">
    <source>
        <dbReference type="ARBA" id="ARBA00004141"/>
    </source>
</evidence>
<dbReference type="PROSITE" id="PS00236">
    <property type="entry name" value="NEUROTR_ION_CHANNEL"/>
    <property type="match status" value="1"/>
</dbReference>
<feature type="signal peptide" evidence="11">
    <location>
        <begin position="1"/>
        <end position="22"/>
    </location>
</feature>
<dbReference type="InterPro" id="IPR036719">
    <property type="entry name" value="Neuro-gated_channel_TM_sf"/>
</dbReference>
<evidence type="ECO:0000256" key="8">
    <source>
        <dbReference type="ARBA" id="ARBA00023065"/>
    </source>
</evidence>
<feature type="transmembrane region" description="Helical" evidence="11">
    <location>
        <begin position="334"/>
        <end position="351"/>
    </location>
</feature>
<proteinExistence type="inferred from homology"/>
<keyword evidence="3 11" id="KW-0813">Transport</keyword>
<dbReference type="PANTHER" id="PTHR18945">
    <property type="entry name" value="NEUROTRANSMITTER GATED ION CHANNEL"/>
    <property type="match status" value="1"/>
</dbReference>
<feature type="transmembrane region" description="Helical" evidence="11">
    <location>
        <begin position="371"/>
        <end position="393"/>
    </location>
</feature>
<dbReference type="InterPro" id="IPR038050">
    <property type="entry name" value="Neuro_actylchol_rec"/>
</dbReference>
<dbReference type="SUPFAM" id="SSF63712">
    <property type="entry name" value="Nicotinic receptor ligand binding domain-like"/>
    <property type="match status" value="1"/>
</dbReference>